<evidence type="ECO:0000313" key="1">
    <source>
        <dbReference type="EMBL" id="RPA97693.1"/>
    </source>
</evidence>
<reference evidence="1 2" key="1">
    <citation type="journal article" date="2018" name="Nat. Ecol. Evol.">
        <title>Pezizomycetes genomes reveal the molecular basis of ectomycorrhizal truffle lifestyle.</title>
        <authorList>
            <person name="Murat C."/>
            <person name="Payen T."/>
            <person name="Noel B."/>
            <person name="Kuo A."/>
            <person name="Morin E."/>
            <person name="Chen J."/>
            <person name="Kohler A."/>
            <person name="Krizsan K."/>
            <person name="Balestrini R."/>
            <person name="Da Silva C."/>
            <person name="Montanini B."/>
            <person name="Hainaut M."/>
            <person name="Levati E."/>
            <person name="Barry K.W."/>
            <person name="Belfiori B."/>
            <person name="Cichocki N."/>
            <person name="Clum A."/>
            <person name="Dockter R.B."/>
            <person name="Fauchery L."/>
            <person name="Guy J."/>
            <person name="Iotti M."/>
            <person name="Le Tacon F."/>
            <person name="Lindquist E.A."/>
            <person name="Lipzen A."/>
            <person name="Malagnac F."/>
            <person name="Mello A."/>
            <person name="Molinier V."/>
            <person name="Miyauchi S."/>
            <person name="Poulain J."/>
            <person name="Riccioni C."/>
            <person name="Rubini A."/>
            <person name="Sitrit Y."/>
            <person name="Splivallo R."/>
            <person name="Traeger S."/>
            <person name="Wang M."/>
            <person name="Zifcakova L."/>
            <person name="Wipf D."/>
            <person name="Zambonelli A."/>
            <person name="Paolocci F."/>
            <person name="Nowrousian M."/>
            <person name="Ottonello S."/>
            <person name="Baldrian P."/>
            <person name="Spatafora J.W."/>
            <person name="Henrissat B."/>
            <person name="Nagy L.G."/>
            <person name="Aury J.M."/>
            <person name="Wincker P."/>
            <person name="Grigoriev I.V."/>
            <person name="Bonfante P."/>
            <person name="Martin F.M."/>
        </authorList>
    </citation>
    <scope>NUCLEOTIDE SEQUENCE [LARGE SCALE GENOMIC DNA]</scope>
    <source>
        <strain evidence="1 2">120613-1</strain>
    </source>
</reference>
<evidence type="ECO:0000313" key="2">
    <source>
        <dbReference type="Proteomes" id="UP000276215"/>
    </source>
</evidence>
<sequence length="133" mass="15389">MSARDRTRKRCLGCLTRVLLALCKTFFFLLLTITNGSISNAGTYWNDLLHSFSIRHRLYPRLISPPSMQYSGVVDGKCHESNLTWTRGQKTQLPGIQNFGVNYRIVSYSRNLWYGIESLEYRSVPYHSNTKAY</sequence>
<organism evidence="1 2">
    <name type="scientific">Choiromyces venosus 120613-1</name>
    <dbReference type="NCBI Taxonomy" id="1336337"/>
    <lineage>
        <taxon>Eukaryota</taxon>
        <taxon>Fungi</taxon>
        <taxon>Dikarya</taxon>
        <taxon>Ascomycota</taxon>
        <taxon>Pezizomycotina</taxon>
        <taxon>Pezizomycetes</taxon>
        <taxon>Pezizales</taxon>
        <taxon>Tuberaceae</taxon>
        <taxon>Choiromyces</taxon>
    </lineage>
</organism>
<gene>
    <name evidence="1" type="ORF">L873DRAFT_1104476</name>
</gene>
<name>A0A3N4JHJ0_9PEZI</name>
<dbReference type="EMBL" id="ML120402">
    <property type="protein sequence ID" value="RPA97693.1"/>
    <property type="molecule type" value="Genomic_DNA"/>
</dbReference>
<protein>
    <submittedName>
        <fullName evidence="1">Uncharacterized protein</fullName>
    </submittedName>
</protein>
<accession>A0A3N4JHJ0</accession>
<keyword evidence="2" id="KW-1185">Reference proteome</keyword>
<dbReference type="Proteomes" id="UP000276215">
    <property type="component" value="Unassembled WGS sequence"/>
</dbReference>
<dbReference type="AlphaFoldDB" id="A0A3N4JHJ0"/>
<proteinExistence type="predicted"/>